<name>K3ZG44_SETIT</name>
<dbReference type="Proteomes" id="UP000004995">
    <property type="component" value="Unassembled WGS sequence"/>
</dbReference>
<accession>K3ZG44</accession>
<evidence type="ECO:0000313" key="2">
    <source>
        <dbReference type="Proteomes" id="UP000004995"/>
    </source>
</evidence>
<dbReference type="Gramene" id="KQL14920">
    <property type="protein sequence ID" value="KQL14920"/>
    <property type="gene ID" value="SETIT_025546mg"/>
</dbReference>
<keyword evidence="2" id="KW-1185">Reference proteome</keyword>
<dbReference type="EMBL" id="AGNK02001625">
    <property type="status" value="NOT_ANNOTATED_CDS"/>
    <property type="molecule type" value="Genomic_DNA"/>
</dbReference>
<sequence length="58" mass="6526">MDLSGLDFLRVRDSTPKLALSWVFQLIALASLPPRISCCWFLGSEIQHQSWLSPGCFS</sequence>
<organism evidence="1 2">
    <name type="scientific">Setaria italica</name>
    <name type="common">Foxtail millet</name>
    <name type="synonym">Panicum italicum</name>
    <dbReference type="NCBI Taxonomy" id="4555"/>
    <lineage>
        <taxon>Eukaryota</taxon>
        <taxon>Viridiplantae</taxon>
        <taxon>Streptophyta</taxon>
        <taxon>Embryophyta</taxon>
        <taxon>Tracheophyta</taxon>
        <taxon>Spermatophyta</taxon>
        <taxon>Magnoliopsida</taxon>
        <taxon>Liliopsida</taxon>
        <taxon>Poales</taxon>
        <taxon>Poaceae</taxon>
        <taxon>PACMAD clade</taxon>
        <taxon>Panicoideae</taxon>
        <taxon>Panicodae</taxon>
        <taxon>Paniceae</taxon>
        <taxon>Cenchrinae</taxon>
        <taxon>Setaria</taxon>
    </lineage>
</organism>
<protein>
    <submittedName>
        <fullName evidence="1">Uncharacterized protein</fullName>
    </submittedName>
</protein>
<reference evidence="1" key="2">
    <citation type="submission" date="2018-08" db="UniProtKB">
        <authorList>
            <consortium name="EnsemblPlants"/>
        </authorList>
    </citation>
    <scope>IDENTIFICATION</scope>
    <source>
        <strain evidence="1">Yugu1</strain>
    </source>
</reference>
<proteinExistence type="predicted"/>
<dbReference type="EnsemblPlants" id="KQL14920">
    <property type="protein sequence ID" value="KQL14920"/>
    <property type="gene ID" value="SETIT_025546mg"/>
</dbReference>
<dbReference type="InParanoid" id="K3ZG44"/>
<dbReference type="HOGENOM" id="CLU_2982667_0_0_1"/>
<reference evidence="2" key="1">
    <citation type="journal article" date="2012" name="Nat. Biotechnol.">
        <title>Reference genome sequence of the model plant Setaria.</title>
        <authorList>
            <person name="Bennetzen J.L."/>
            <person name="Schmutz J."/>
            <person name="Wang H."/>
            <person name="Percifield R."/>
            <person name="Hawkins J."/>
            <person name="Pontaroli A.C."/>
            <person name="Estep M."/>
            <person name="Feng L."/>
            <person name="Vaughn J.N."/>
            <person name="Grimwood J."/>
            <person name="Jenkins J."/>
            <person name="Barry K."/>
            <person name="Lindquist E."/>
            <person name="Hellsten U."/>
            <person name="Deshpande S."/>
            <person name="Wang X."/>
            <person name="Wu X."/>
            <person name="Mitros T."/>
            <person name="Triplett J."/>
            <person name="Yang X."/>
            <person name="Ye C.Y."/>
            <person name="Mauro-Herrera M."/>
            <person name="Wang L."/>
            <person name="Li P."/>
            <person name="Sharma M."/>
            <person name="Sharma R."/>
            <person name="Ronald P.C."/>
            <person name="Panaud O."/>
            <person name="Kellogg E.A."/>
            <person name="Brutnell T.P."/>
            <person name="Doust A.N."/>
            <person name="Tuskan G.A."/>
            <person name="Rokhsar D."/>
            <person name="Devos K.M."/>
        </authorList>
    </citation>
    <scope>NUCLEOTIDE SEQUENCE [LARGE SCALE GENOMIC DNA]</scope>
    <source>
        <strain evidence="2">cv. Yugu1</strain>
    </source>
</reference>
<evidence type="ECO:0000313" key="1">
    <source>
        <dbReference type="EnsemblPlants" id="KQL14920"/>
    </source>
</evidence>
<dbReference type="AlphaFoldDB" id="K3ZG44"/>